<dbReference type="PROSITE" id="PS50110">
    <property type="entry name" value="RESPONSE_REGULATORY"/>
    <property type="match status" value="1"/>
</dbReference>
<evidence type="ECO:0000256" key="2">
    <source>
        <dbReference type="PROSITE-ProRule" id="PRU00169"/>
    </source>
</evidence>
<dbReference type="Proteomes" id="UP000183924">
    <property type="component" value="Unassembled WGS sequence"/>
</dbReference>
<dbReference type="CDD" id="cd00156">
    <property type="entry name" value="REC"/>
    <property type="match status" value="1"/>
</dbReference>
<comment type="caution">
    <text evidence="4">The sequence shown here is derived from an EMBL/GenBank/DDBJ whole genome shotgun (WGS) entry which is preliminary data.</text>
</comment>
<evidence type="ECO:0000256" key="1">
    <source>
        <dbReference type="ARBA" id="ARBA00022553"/>
    </source>
</evidence>
<sequence length="129" mass="14983">MIIKPNPKQILLVDDDELFLKILTQYLDEAQYSYIACKDSQLAQNYLLQDPDKFFVVLSDRVMPKLHGLQLLTQMKRNALEIPLVLFSGEASKEERCEAIAQGVYDFFYKPISKELLFALLKKIKKQLL</sequence>
<dbReference type="PANTHER" id="PTHR44591">
    <property type="entry name" value="STRESS RESPONSE REGULATOR PROTEIN 1"/>
    <property type="match status" value="1"/>
</dbReference>
<evidence type="ECO:0000259" key="3">
    <source>
        <dbReference type="PROSITE" id="PS50110"/>
    </source>
</evidence>
<protein>
    <submittedName>
        <fullName evidence="4">Histidine kinase</fullName>
    </submittedName>
</protein>
<evidence type="ECO:0000313" key="4">
    <source>
        <dbReference type="EMBL" id="OIZ94481.1"/>
    </source>
</evidence>
<feature type="modified residue" description="4-aspartylphosphate" evidence="2">
    <location>
        <position position="60"/>
    </location>
</feature>
<dbReference type="EMBL" id="LUKY01000033">
    <property type="protein sequence ID" value="OIZ94481.1"/>
    <property type="molecule type" value="Genomic_DNA"/>
</dbReference>
<dbReference type="OrthoDB" id="9800897at2"/>
<dbReference type="Pfam" id="PF00072">
    <property type="entry name" value="Response_reg"/>
    <property type="match status" value="1"/>
</dbReference>
<dbReference type="STRING" id="1225476.A1D18_06500"/>
<keyword evidence="4" id="KW-0808">Transferase</keyword>
<evidence type="ECO:0000313" key="5">
    <source>
        <dbReference type="Proteomes" id="UP000183924"/>
    </source>
</evidence>
<name>A0A1J8NGP0_9COXI</name>
<dbReference type="InterPro" id="IPR011006">
    <property type="entry name" value="CheY-like_superfamily"/>
</dbReference>
<dbReference type="SMART" id="SM00448">
    <property type="entry name" value="REC"/>
    <property type="match status" value="1"/>
</dbReference>
<keyword evidence="4" id="KW-0418">Kinase</keyword>
<dbReference type="Gene3D" id="3.40.50.2300">
    <property type="match status" value="1"/>
</dbReference>
<reference evidence="4 5" key="1">
    <citation type="submission" date="2016-03" db="EMBL/GenBank/DDBJ databases">
        <title>Comparative genomics of Rickettsiella.</title>
        <authorList>
            <person name="Chandler C."/>
            <person name="Wang Y."/>
        </authorList>
    </citation>
    <scope>NUCLEOTIDE SEQUENCE [LARGE SCALE GENOMIC DNA]</scope>
    <source>
        <strain evidence="4 5">RCFS May 2013</strain>
    </source>
</reference>
<keyword evidence="5" id="KW-1185">Reference proteome</keyword>
<dbReference type="GO" id="GO:0000160">
    <property type="term" value="P:phosphorelay signal transduction system"/>
    <property type="evidence" value="ECO:0007669"/>
    <property type="project" value="InterPro"/>
</dbReference>
<feature type="domain" description="Response regulatory" evidence="3">
    <location>
        <begin position="9"/>
        <end position="125"/>
    </location>
</feature>
<dbReference type="SUPFAM" id="SSF52172">
    <property type="entry name" value="CheY-like"/>
    <property type="match status" value="1"/>
</dbReference>
<dbReference type="AlphaFoldDB" id="A0A1J8NGP0"/>
<accession>A0A1J8NGP0</accession>
<proteinExistence type="predicted"/>
<dbReference type="InterPro" id="IPR050595">
    <property type="entry name" value="Bact_response_regulator"/>
</dbReference>
<dbReference type="GO" id="GO:0016301">
    <property type="term" value="F:kinase activity"/>
    <property type="evidence" value="ECO:0007669"/>
    <property type="project" value="UniProtKB-KW"/>
</dbReference>
<organism evidence="4 5">
    <name type="scientific">Candidatus Rickettsiella isopodorum</name>
    <dbReference type="NCBI Taxonomy" id="1225476"/>
    <lineage>
        <taxon>Bacteria</taxon>
        <taxon>Pseudomonadati</taxon>
        <taxon>Pseudomonadota</taxon>
        <taxon>Gammaproteobacteria</taxon>
        <taxon>Legionellales</taxon>
        <taxon>Coxiellaceae</taxon>
        <taxon>Rickettsiella</taxon>
    </lineage>
</organism>
<gene>
    <name evidence="4" type="ORF">A1D18_06500</name>
</gene>
<dbReference type="RefSeq" id="WP_071662970.1">
    <property type="nucleotide sequence ID" value="NZ_LUKY01000033.1"/>
</dbReference>
<dbReference type="PANTHER" id="PTHR44591:SF3">
    <property type="entry name" value="RESPONSE REGULATORY DOMAIN-CONTAINING PROTEIN"/>
    <property type="match status" value="1"/>
</dbReference>
<dbReference type="InterPro" id="IPR001789">
    <property type="entry name" value="Sig_transdc_resp-reg_receiver"/>
</dbReference>
<keyword evidence="1 2" id="KW-0597">Phosphoprotein</keyword>